<dbReference type="GO" id="GO:0020037">
    <property type="term" value="F:heme binding"/>
    <property type="evidence" value="ECO:0007669"/>
    <property type="project" value="InterPro"/>
</dbReference>
<dbReference type="InterPro" id="IPR001128">
    <property type="entry name" value="Cyt_P450"/>
</dbReference>
<dbReference type="RefSeq" id="XP_056513222.1">
    <property type="nucleotide sequence ID" value="XM_056655195.1"/>
</dbReference>
<reference evidence="5" key="1">
    <citation type="submission" date="2022-11" db="EMBL/GenBank/DDBJ databases">
        <authorList>
            <person name="Petersen C."/>
        </authorList>
    </citation>
    <scope>NUCLEOTIDE SEQUENCE</scope>
    <source>
        <strain evidence="5">IBT 34128</strain>
    </source>
</reference>
<dbReference type="PANTHER" id="PTHR24305:SF232">
    <property type="entry name" value="P450, PUTATIVE (EUROFUNG)-RELATED"/>
    <property type="match status" value="1"/>
</dbReference>
<dbReference type="SUPFAM" id="SSF48264">
    <property type="entry name" value="Cytochrome P450"/>
    <property type="match status" value="1"/>
</dbReference>
<accession>A0A9W9KE01</accession>
<dbReference type="GO" id="GO:0005506">
    <property type="term" value="F:iron ion binding"/>
    <property type="evidence" value="ECO:0007669"/>
    <property type="project" value="InterPro"/>
</dbReference>
<dbReference type="OrthoDB" id="3934656at2759"/>
<dbReference type="Proteomes" id="UP001141434">
    <property type="component" value="Unassembled WGS sequence"/>
</dbReference>
<comment type="similarity">
    <text evidence="2">Belongs to the cytochrome P450 family.</text>
</comment>
<dbReference type="InterPro" id="IPR050121">
    <property type="entry name" value="Cytochrome_P450_monoxygenase"/>
</dbReference>
<dbReference type="EMBL" id="JAPMSZ010000005">
    <property type="protein sequence ID" value="KAJ5102391.1"/>
    <property type="molecule type" value="Genomic_DNA"/>
</dbReference>
<evidence type="ECO:0000313" key="6">
    <source>
        <dbReference type="Proteomes" id="UP001141434"/>
    </source>
</evidence>
<sequence>MAPSQCLRSISYQQHSCSSCFRTDMRLRPSVELILEREVPSDGASICGKEIPAGTVVCINAWVLHRDPQVFPESDAFVPERWLQSSPEELKEMEQKLLRLWGWIADLYRKEHFAHGDAECCPTTAARI</sequence>
<proteinExistence type="inferred from homology"/>
<dbReference type="InterPro" id="IPR036396">
    <property type="entry name" value="Cyt_P450_sf"/>
</dbReference>
<evidence type="ECO:0000256" key="1">
    <source>
        <dbReference type="ARBA" id="ARBA00001971"/>
    </source>
</evidence>
<protein>
    <submittedName>
        <fullName evidence="5">Cytochrome P450 oxidoreductase</fullName>
    </submittedName>
</protein>
<evidence type="ECO:0000256" key="4">
    <source>
        <dbReference type="ARBA" id="ARBA00023004"/>
    </source>
</evidence>
<dbReference type="Pfam" id="PF00067">
    <property type="entry name" value="p450"/>
    <property type="match status" value="1"/>
</dbReference>
<dbReference type="PANTHER" id="PTHR24305">
    <property type="entry name" value="CYTOCHROME P450"/>
    <property type="match status" value="1"/>
</dbReference>
<keyword evidence="6" id="KW-1185">Reference proteome</keyword>
<comment type="cofactor">
    <cofactor evidence="1">
        <name>heme</name>
        <dbReference type="ChEBI" id="CHEBI:30413"/>
    </cofactor>
</comment>
<evidence type="ECO:0000313" key="5">
    <source>
        <dbReference type="EMBL" id="KAJ5102391.1"/>
    </source>
</evidence>
<gene>
    <name evidence="5" type="ORF">NUU61_004613</name>
</gene>
<organism evidence="5 6">
    <name type="scientific">Penicillium alfredii</name>
    <dbReference type="NCBI Taxonomy" id="1506179"/>
    <lineage>
        <taxon>Eukaryota</taxon>
        <taxon>Fungi</taxon>
        <taxon>Dikarya</taxon>
        <taxon>Ascomycota</taxon>
        <taxon>Pezizomycotina</taxon>
        <taxon>Eurotiomycetes</taxon>
        <taxon>Eurotiomycetidae</taxon>
        <taxon>Eurotiales</taxon>
        <taxon>Aspergillaceae</taxon>
        <taxon>Penicillium</taxon>
    </lineage>
</organism>
<dbReference type="GO" id="GO:0004497">
    <property type="term" value="F:monooxygenase activity"/>
    <property type="evidence" value="ECO:0007669"/>
    <property type="project" value="InterPro"/>
</dbReference>
<keyword evidence="4" id="KW-0408">Iron</keyword>
<reference evidence="5" key="2">
    <citation type="journal article" date="2023" name="IMA Fungus">
        <title>Comparative genomic study of the Penicillium genus elucidates a diverse pangenome and 15 lateral gene transfer events.</title>
        <authorList>
            <person name="Petersen C."/>
            <person name="Sorensen T."/>
            <person name="Nielsen M.R."/>
            <person name="Sondergaard T.E."/>
            <person name="Sorensen J.L."/>
            <person name="Fitzpatrick D.A."/>
            <person name="Frisvad J.C."/>
            <person name="Nielsen K.L."/>
        </authorList>
    </citation>
    <scope>NUCLEOTIDE SEQUENCE</scope>
    <source>
        <strain evidence="5">IBT 34128</strain>
    </source>
</reference>
<dbReference type="GO" id="GO:0016705">
    <property type="term" value="F:oxidoreductase activity, acting on paired donors, with incorporation or reduction of molecular oxygen"/>
    <property type="evidence" value="ECO:0007669"/>
    <property type="project" value="InterPro"/>
</dbReference>
<evidence type="ECO:0000256" key="2">
    <source>
        <dbReference type="ARBA" id="ARBA00010617"/>
    </source>
</evidence>
<comment type="caution">
    <text evidence="5">The sequence shown here is derived from an EMBL/GenBank/DDBJ whole genome shotgun (WGS) entry which is preliminary data.</text>
</comment>
<evidence type="ECO:0000256" key="3">
    <source>
        <dbReference type="ARBA" id="ARBA00022723"/>
    </source>
</evidence>
<dbReference type="AlphaFoldDB" id="A0A9W9KE01"/>
<dbReference type="Gene3D" id="1.10.630.10">
    <property type="entry name" value="Cytochrome P450"/>
    <property type="match status" value="1"/>
</dbReference>
<dbReference type="GeneID" id="81394363"/>
<keyword evidence="3" id="KW-0479">Metal-binding</keyword>
<name>A0A9W9KE01_9EURO</name>
<dbReference type="GO" id="GO:0043386">
    <property type="term" value="P:mycotoxin biosynthetic process"/>
    <property type="evidence" value="ECO:0007669"/>
    <property type="project" value="UniProtKB-ARBA"/>
</dbReference>